<keyword evidence="7" id="KW-0732">Signal</keyword>
<evidence type="ECO:0000313" key="8">
    <source>
        <dbReference type="EMBL" id="RSL48018.1"/>
    </source>
</evidence>
<keyword evidence="3 6" id="KW-1133">Transmembrane helix</keyword>
<sequence>MRLWVIITLALLHQPALAQDDICWGVDGTPWTSNKRCPGSSTCCGADATCMPNRLCKNKGQAVDEFVRGPCAVKPYSKEKCAAICVYEEDNDRFPRVKRCEDGSFCCDNDSGCCNAGRGVFIDDEGNPEGSSTEKKTTASTTSAPASTFTSSVSSTTSSEPNPSSDAEEQNNDKGSDNSDSDMGLKIGLGVGIPAAAIGAALAVWFFLRKRRAAADQPKNYSPGYAPAYPDMHHQQQQPVYQSYAEMEGSRDSKAPGAVQELQG</sequence>
<proteinExistence type="predicted"/>
<feature type="transmembrane region" description="Helical" evidence="6">
    <location>
        <begin position="187"/>
        <end position="208"/>
    </location>
</feature>
<keyword evidence="2 6" id="KW-0812">Transmembrane</keyword>
<dbReference type="GO" id="GO:0071944">
    <property type="term" value="C:cell periphery"/>
    <property type="evidence" value="ECO:0007669"/>
    <property type="project" value="UniProtKB-ARBA"/>
</dbReference>
<evidence type="ECO:0000256" key="5">
    <source>
        <dbReference type="SAM" id="MobiDB-lite"/>
    </source>
</evidence>
<evidence type="ECO:0000256" key="3">
    <source>
        <dbReference type="ARBA" id="ARBA00022989"/>
    </source>
</evidence>
<dbReference type="EMBL" id="NKCI01000205">
    <property type="protein sequence ID" value="RSL48018.1"/>
    <property type="molecule type" value="Genomic_DNA"/>
</dbReference>
<comment type="subcellular location">
    <subcellularLocation>
        <location evidence="1">Membrane</location>
        <topology evidence="1">Single-pass membrane protein</topology>
    </subcellularLocation>
</comment>
<comment type="caution">
    <text evidence="8">The sequence shown here is derived from an EMBL/GenBank/DDBJ whole genome shotgun (WGS) entry which is preliminary data.</text>
</comment>
<gene>
    <name evidence="8" type="ORF">CEP54_013117</name>
</gene>
<keyword evidence="4 6" id="KW-0472">Membrane</keyword>
<evidence type="ECO:0000256" key="6">
    <source>
        <dbReference type="SAM" id="Phobius"/>
    </source>
</evidence>
<organism evidence="8 9">
    <name type="scientific">Fusarium duplospermum</name>
    <dbReference type="NCBI Taxonomy" id="1325734"/>
    <lineage>
        <taxon>Eukaryota</taxon>
        <taxon>Fungi</taxon>
        <taxon>Dikarya</taxon>
        <taxon>Ascomycota</taxon>
        <taxon>Pezizomycotina</taxon>
        <taxon>Sordariomycetes</taxon>
        <taxon>Hypocreomycetidae</taxon>
        <taxon>Hypocreales</taxon>
        <taxon>Nectriaceae</taxon>
        <taxon>Fusarium</taxon>
        <taxon>Fusarium solani species complex</taxon>
    </lineage>
</organism>
<dbReference type="InterPro" id="IPR051694">
    <property type="entry name" value="Immunoregulatory_rcpt-like"/>
</dbReference>
<evidence type="ECO:0008006" key="10">
    <source>
        <dbReference type="Google" id="ProtNLM"/>
    </source>
</evidence>
<feature type="compositionally biased region" description="Low complexity" evidence="5">
    <location>
        <begin position="138"/>
        <end position="165"/>
    </location>
</feature>
<keyword evidence="9" id="KW-1185">Reference proteome</keyword>
<name>A0A428P4P8_9HYPO</name>
<feature type="region of interest" description="Disordered" evidence="5">
    <location>
        <begin position="124"/>
        <end position="181"/>
    </location>
</feature>
<dbReference type="GO" id="GO:0016020">
    <property type="term" value="C:membrane"/>
    <property type="evidence" value="ECO:0007669"/>
    <property type="project" value="UniProtKB-SubCell"/>
</dbReference>
<dbReference type="PANTHER" id="PTHR15549">
    <property type="entry name" value="PAIRED IMMUNOGLOBULIN-LIKE TYPE 2 RECEPTOR"/>
    <property type="match status" value="1"/>
</dbReference>
<dbReference type="AlphaFoldDB" id="A0A428P4P8"/>
<dbReference type="STRING" id="1325734.A0A428P4P8"/>
<dbReference type="OrthoDB" id="5215637at2759"/>
<evidence type="ECO:0000256" key="7">
    <source>
        <dbReference type="SAM" id="SignalP"/>
    </source>
</evidence>
<dbReference type="PANTHER" id="PTHR15549:SF30">
    <property type="entry name" value="MID2 DOMAIN-CONTAINING PROTEIN"/>
    <property type="match status" value="1"/>
</dbReference>
<feature type="signal peptide" evidence="7">
    <location>
        <begin position="1"/>
        <end position="18"/>
    </location>
</feature>
<feature type="chain" id="PRO_5019215411" description="Mid2 domain-containing protein" evidence="7">
    <location>
        <begin position="19"/>
        <end position="264"/>
    </location>
</feature>
<feature type="region of interest" description="Disordered" evidence="5">
    <location>
        <begin position="224"/>
        <end position="264"/>
    </location>
</feature>
<evidence type="ECO:0000256" key="2">
    <source>
        <dbReference type="ARBA" id="ARBA00022692"/>
    </source>
</evidence>
<dbReference type="Proteomes" id="UP000288168">
    <property type="component" value="Unassembled WGS sequence"/>
</dbReference>
<protein>
    <recommendedName>
        <fullName evidence="10">Mid2 domain-containing protein</fullName>
    </recommendedName>
</protein>
<accession>A0A428P4P8</accession>
<reference evidence="8 9" key="1">
    <citation type="submission" date="2017-06" db="EMBL/GenBank/DDBJ databases">
        <title>Comparative genomic analysis of Ambrosia Fusariam Clade fungi.</title>
        <authorList>
            <person name="Stajich J.E."/>
            <person name="Carrillo J."/>
            <person name="Kijimoto T."/>
            <person name="Eskalen A."/>
            <person name="O'Donnell K."/>
            <person name="Kasson M."/>
        </authorList>
    </citation>
    <scope>NUCLEOTIDE SEQUENCE [LARGE SCALE GENOMIC DNA]</scope>
    <source>
        <strain evidence="8 9">NRRL62584</strain>
    </source>
</reference>
<evidence type="ECO:0000256" key="4">
    <source>
        <dbReference type="ARBA" id="ARBA00023136"/>
    </source>
</evidence>
<evidence type="ECO:0000313" key="9">
    <source>
        <dbReference type="Proteomes" id="UP000288168"/>
    </source>
</evidence>
<evidence type="ECO:0000256" key="1">
    <source>
        <dbReference type="ARBA" id="ARBA00004167"/>
    </source>
</evidence>